<feature type="chain" id="PRO_5040802351" evidence="2">
    <location>
        <begin position="23"/>
        <end position="580"/>
    </location>
</feature>
<evidence type="ECO:0000313" key="4">
    <source>
        <dbReference type="EMBL" id="MCT7946152.1"/>
    </source>
</evidence>
<proteinExistence type="predicted"/>
<feature type="signal peptide" evidence="2">
    <location>
        <begin position="1"/>
        <end position="22"/>
    </location>
</feature>
<name>A0A9X2WW43_9GAMM</name>
<evidence type="ECO:0000259" key="3">
    <source>
        <dbReference type="Pfam" id="PF25607"/>
    </source>
</evidence>
<evidence type="ECO:0000313" key="5">
    <source>
        <dbReference type="Proteomes" id="UP001155604"/>
    </source>
</evidence>
<dbReference type="InterPro" id="IPR057699">
    <property type="entry name" value="DUF7939"/>
</dbReference>
<reference evidence="4" key="1">
    <citation type="journal article" date="2023" name="Int. J. Syst. Evol. Microbiol.">
        <title>&lt;i&gt;Shewanella septentrionalis&lt;/i&gt; sp. nov. and &lt;i&gt;Shewanella holmiensis&lt;/i&gt; sp. nov., isolated from Baltic Sea water and sediments.</title>
        <authorList>
            <person name="Martin-Rodriguez A.J."/>
            <person name="Thorell K."/>
            <person name="Joffre E."/>
            <person name="Jensie-Markopoulos S."/>
            <person name="Moore E.R.B."/>
            <person name="Sjoling A."/>
        </authorList>
    </citation>
    <scope>NUCLEOTIDE SEQUENCE</scope>
    <source>
        <strain evidence="4">SP1W3</strain>
    </source>
</reference>
<sequence>MVIRQFFILLLLAIGVAHPAFALSKIEASVDRNPVMEGEYFVLNISVDDEIDTGKLDTSALLKDFIVGRTSVSRSTQIMNFDAVKETRWQVLLAPKQKGQLTIPAFTIDGISSAPIPLKVVETGSQPAQMNNLFIDAKVSTDEAYVGQLITYKVKLYLAVELQRGVLSAPVIEGAQIKQIGEDKDGSEIVDGRRYRVIERTYGIIPDLPGQVNIKGATFAGDVLVESQRRGGMFGFNESRPMQAGAPSLTVQVNPAPTSFQGQWLVADLVVLKENFPEDIKEFTVGSPITRTITLLASNADENSLPDIAQTLPNELKSYPEKPQRQTFVRDAQIVSQYNITSAIVPSKAGTFTLPEVKVPWWNPHLKRQETATLPARTIVVTGGAVTDAPAQASWQANSAADNNDSWMVKVFAALWLVTLVAWIITLVAWRRVLKNQTAAPISVNSSISSAQSVTASGLKGLEQACASGDVSRIMLQLQRYFSELQQAPMTLDKIAEQSPQLAQAIQQLQIAAYSAKADASSHTDSAKADASSHTDSANTNNANTNKLSAECAALLNAVKACEHKHLNPKSAPLSPLNPK</sequence>
<dbReference type="PANTHER" id="PTHR40940:SF1">
    <property type="entry name" value="PROTEIN BATD"/>
    <property type="match status" value="1"/>
</dbReference>
<evidence type="ECO:0000256" key="1">
    <source>
        <dbReference type="SAM" id="Phobius"/>
    </source>
</evidence>
<gene>
    <name evidence="4" type="ORF">NE536_12390</name>
</gene>
<dbReference type="Proteomes" id="UP001155604">
    <property type="component" value="Unassembled WGS sequence"/>
</dbReference>
<dbReference type="EMBL" id="JAMTCC010000019">
    <property type="protein sequence ID" value="MCT7946152.1"/>
    <property type="molecule type" value="Genomic_DNA"/>
</dbReference>
<dbReference type="AlphaFoldDB" id="A0A9X2WW43"/>
<protein>
    <submittedName>
        <fullName evidence="4">BatD family protein</fullName>
    </submittedName>
</protein>
<comment type="caution">
    <text evidence="4">The sequence shown here is derived from an EMBL/GenBank/DDBJ whole genome shotgun (WGS) entry which is preliminary data.</text>
</comment>
<keyword evidence="5" id="KW-1185">Reference proteome</keyword>
<keyword evidence="1" id="KW-0812">Transmembrane</keyword>
<dbReference type="PANTHER" id="PTHR40940">
    <property type="entry name" value="PROTEIN BATD-RELATED"/>
    <property type="match status" value="1"/>
</dbReference>
<keyword evidence="2" id="KW-0732">Signal</keyword>
<keyword evidence="1" id="KW-1133">Transmembrane helix</keyword>
<dbReference type="RefSeq" id="WP_261272866.1">
    <property type="nucleotide sequence ID" value="NZ_JAMTCC010000019.1"/>
</dbReference>
<dbReference type="Pfam" id="PF25607">
    <property type="entry name" value="DUF7939"/>
    <property type="match status" value="1"/>
</dbReference>
<dbReference type="Pfam" id="PF13584">
    <property type="entry name" value="BatD"/>
    <property type="match status" value="1"/>
</dbReference>
<feature type="transmembrane region" description="Helical" evidence="1">
    <location>
        <begin position="407"/>
        <end position="430"/>
    </location>
</feature>
<keyword evidence="1" id="KW-0472">Membrane</keyword>
<accession>A0A9X2WW43</accession>
<organism evidence="4 5">
    <name type="scientific">Shewanella septentrionalis</name>
    <dbReference type="NCBI Taxonomy" id="2952223"/>
    <lineage>
        <taxon>Bacteria</taxon>
        <taxon>Pseudomonadati</taxon>
        <taxon>Pseudomonadota</taxon>
        <taxon>Gammaproteobacteria</taxon>
        <taxon>Alteromonadales</taxon>
        <taxon>Shewanellaceae</taxon>
        <taxon>Shewanella</taxon>
    </lineage>
</organism>
<feature type="domain" description="DUF7939" evidence="3">
    <location>
        <begin position="459"/>
        <end position="519"/>
    </location>
</feature>
<evidence type="ECO:0000256" key="2">
    <source>
        <dbReference type="SAM" id="SignalP"/>
    </source>
</evidence>
<dbReference type="InterPro" id="IPR025738">
    <property type="entry name" value="BatD"/>
</dbReference>